<keyword evidence="11" id="KW-0282">Flagellum</keyword>
<keyword evidence="11" id="KW-0966">Cell projection</keyword>
<keyword evidence="11" id="KW-0969">Cilium</keyword>
<evidence type="ECO:0000256" key="4">
    <source>
        <dbReference type="ARBA" id="ARBA00022475"/>
    </source>
</evidence>
<dbReference type="GO" id="GO:0006935">
    <property type="term" value="P:chemotaxis"/>
    <property type="evidence" value="ECO:0007669"/>
    <property type="project" value="UniProtKB-KW"/>
</dbReference>
<evidence type="ECO:0000256" key="5">
    <source>
        <dbReference type="ARBA" id="ARBA00022500"/>
    </source>
</evidence>
<comment type="similarity">
    <text evidence="3 10">Belongs to the FliL family.</text>
</comment>
<gene>
    <name evidence="11" type="ORF">SAMN04487971_101192</name>
</gene>
<dbReference type="EMBL" id="FNGE01000001">
    <property type="protein sequence ID" value="SDK50035.1"/>
    <property type="molecule type" value="Genomic_DNA"/>
</dbReference>
<protein>
    <recommendedName>
        <fullName evidence="10">Flagellar protein FliL</fullName>
    </recommendedName>
</protein>
<evidence type="ECO:0000313" key="11">
    <source>
        <dbReference type="EMBL" id="SDK50035.1"/>
    </source>
</evidence>
<evidence type="ECO:0000256" key="1">
    <source>
        <dbReference type="ARBA" id="ARBA00002254"/>
    </source>
</evidence>
<evidence type="ECO:0000256" key="2">
    <source>
        <dbReference type="ARBA" id="ARBA00004162"/>
    </source>
</evidence>
<evidence type="ECO:0000256" key="8">
    <source>
        <dbReference type="ARBA" id="ARBA00022989"/>
    </source>
</evidence>
<dbReference type="AlphaFoldDB" id="A0A1G9CF25"/>
<evidence type="ECO:0000256" key="6">
    <source>
        <dbReference type="ARBA" id="ARBA00022692"/>
    </source>
</evidence>
<keyword evidence="4" id="KW-1003">Cell membrane</keyword>
<evidence type="ECO:0000256" key="7">
    <source>
        <dbReference type="ARBA" id="ARBA00022779"/>
    </source>
</evidence>
<sequence length="160" mass="17275">MTDISEPLDASPPRPLLKRLRPVLLPVLALATGAGTTATGLWSPMAMLRPTEPAPAEVQAPPAATFLDVPRIVLTLPGERTQTLALAVTLEVAPEALAQARLLMPRITDSYNGFLSQIDAAAFSRRGILEILRGELATRTRFVLGDSALRDLLITEFRIQ</sequence>
<dbReference type="GO" id="GO:0071973">
    <property type="term" value="P:bacterial-type flagellum-dependent cell motility"/>
    <property type="evidence" value="ECO:0007669"/>
    <property type="project" value="InterPro"/>
</dbReference>
<proteinExistence type="inferred from homology"/>
<evidence type="ECO:0000256" key="10">
    <source>
        <dbReference type="RuleBase" id="RU364125"/>
    </source>
</evidence>
<keyword evidence="9 10" id="KW-0472">Membrane</keyword>
<reference evidence="12" key="1">
    <citation type="submission" date="2016-10" db="EMBL/GenBank/DDBJ databases">
        <authorList>
            <person name="Varghese N."/>
            <person name="Submissions S."/>
        </authorList>
    </citation>
    <scope>NUCLEOTIDE SEQUENCE [LARGE SCALE GENOMIC DNA]</scope>
    <source>
        <strain evidence="12">CGMCC 1.7655</strain>
    </source>
</reference>
<keyword evidence="7 10" id="KW-0283">Flagellar rotation</keyword>
<dbReference type="GO" id="GO:0005886">
    <property type="term" value="C:plasma membrane"/>
    <property type="evidence" value="ECO:0007669"/>
    <property type="project" value="UniProtKB-SubCell"/>
</dbReference>
<comment type="function">
    <text evidence="1 10">Controls the rotational direction of flagella during chemotaxis.</text>
</comment>
<keyword evidence="12" id="KW-1185">Reference proteome</keyword>
<keyword evidence="8 10" id="KW-1133">Transmembrane helix</keyword>
<dbReference type="Pfam" id="PF03748">
    <property type="entry name" value="FliL"/>
    <property type="match status" value="1"/>
</dbReference>
<keyword evidence="10" id="KW-0997">Cell inner membrane</keyword>
<evidence type="ECO:0000313" key="12">
    <source>
        <dbReference type="Proteomes" id="UP000199555"/>
    </source>
</evidence>
<comment type="subcellular location">
    <subcellularLocation>
        <location evidence="10">Cell inner membrane</location>
    </subcellularLocation>
    <subcellularLocation>
        <location evidence="2">Cell membrane</location>
        <topology evidence="2">Single-pass membrane protein</topology>
    </subcellularLocation>
</comment>
<dbReference type="STRING" id="525640.SAMN04487971_101192"/>
<evidence type="ECO:0000256" key="9">
    <source>
        <dbReference type="ARBA" id="ARBA00023136"/>
    </source>
</evidence>
<dbReference type="GO" id="GO:0009425">
    <property type="term" value="C:bacterial-type flagellum basal body"/>
    <property type="evidence" value="ECO:0007669"/>
    <property type="project" value="InterPro"/>
</dbReference>
<dbReference type="InterPro" id="IPR005503">
    <property type="entry name" value="FliL"/>
</dbReference>
<keyword evidence="5 10" id="KW-0145">Chemotaxis</keyword>
<name>A0A1G9CF25_9RHOB</name>
<keyword evidence="6 10" id="KW-0812">Transmembrane</keyword>
<organism evidence="11 12">
    <name type="scientific">Paracoccus chinensis</name>
    <dbReference type="NCBI Taxonomy" id="525640"/>
    <lineage>
        <taxon>Bacteria</taxon>
        <taxon>Pseudomonadati</taxon>
        <taxon>Pseudomonadota</taxon>
        <taxon>Alphaproteobacteria</taxon>
        <taxon>Rhodobacterales</taxon>
        <taxon>Paracoccaceae</taxon>
        <taxon>Paracoccus</taxon>
    </lineage>
</organism>
<dbReference type="RefSeq" id="WP_090751705.1">
    <property type="nucleotide sequence ID" value="NZ_FNGE01000001.1"/>
</dbReference>
<accession>A0A1G9CF25</accession>
<evidence type="ECO:0000256" key="3">
    <source>
        <dbReference type="ARBA" id="ARBA00008281"/>
    </source>
</evidence>
<feature type="transmembrane region" description="Helical" evidence="10">
    <location>
        <begin position="23"/>
        <end position="42"/>
    </location>
</feature>
<dbReference type="OrthoDB" id="7619358at2"/>
<dbReference type="Proteomes" id="UP000199555">
    <property type="component" value="Unassembled WGS sequence"/>
</dbReference>